<sequence>MKPPKRESWENSSRSKRLPPNWRALRAQVLRRDRNTCQINGPECSIQATEVDHIQAGDNHSADNLRAVCSVCHARKSALEGSKASRIARARMSALRKRRPERHPGRRDKRSQ</sequence>
<evidence type="ECO:0000259" key="2">
    <source>
        <dbReference type="SMART" id="SM00507"/>
    </source>
</evidence>
<proteinExistence type="predicted"/>
<feature type="region of interest" description="Disordered" evidence="1">
    <location>
        <begin position="91"/>
        <end position="112"/>
    </location>
</feature>
<evidence type="ECO:0000313" key="3">
    <source>
        <dbReference type="EMBL" id="RKT82109.1"/>
    </source>
</evidence>
<dbReference type="InterPro" id="IPR003615">
    <property type="entry name" value="HNH_nuc"/>
</dbReference>
<dbReference type="CDD" id="cd00085">
    <property type="entry name" value="HNHc"/>
    <property type="match status" value="1"/>
</dbReference>
<evidence type="ECO:0000256" key="1">
    <source>
        <dbReference type="SAM" id="MobiDB-lite"/>
    </source>
</evidence>
<accession>A0ABX9T592</accession>
<comment type="caution">
    <text evidence="3">The sequence shown here is derived from an EMBL/GenBank/DDBJ whole genome shotgun (WGS) entry which is preliminary data.</text>
</comment>
<dbReference type="RefSeq" id="WP_093156082.1">
    <property type="nucleotide sequence ID" value="NZ_FOUP01000011.1"/>
</dbReference>
<name>A0ABX9T592_9PSEU</name>
<protein>
    <submittedName>
        <fullName evidence="3">5-methylcytosine-specific restriction protein A</fullName>
    </submittedName>
</protein>
<keyword evidence="4" id="KW-1185">Reference proteome</keyword>
<dbReference type="InterPro" id="IPR002711">
    <property type="entry name" value="HNH"/>
</dbReference>
<dbReference type="Gene3D" id="1.10.30.50">
    <property type="match status" value="1"/>
</dbReference>
<dbReference type="SMART" id="SM00507">
    <property type="entry name" value="HNHc"/>
    <property type="match status" value="1"/>
</dbReference>
<dbReference type="Pfam" id="PF01844">
    <property type="entry name" value="HNH"/>
    <property type="match status" value="1"/>
</dbReference>
<feature type="domain" description="HNH nuclease" evidence="2">
    <location>
        <begin position="24"/>
        <end position="74"/>
    </location>
</feature>
<gene>
    <name evidence="3" type="ORF">ATL45_0352</name>
</gene>
<dbReference type="EMBL" id="RBXX01000002">
    <property type="protein sequence ID" value="RKT82109.1"/>
    <property type="molecule type" value="Genomic_DNA"/>
</dbReference>
<evidence type="ECO:0000313" key="4">
    <source>
        <dbReference type="Proteomes" id="UP000270697"/>
    </source>
</evidence>
<organism evidence="3 4">
    <name type="scientific">Saccharopolyspora antimicrobica</name>
    <dbReference type="NCBI Taxonomy" id="455193"/>
    <lineage>
        <taxon>Bacteria</taxon>
        <taxon>Bacillati</taxon>
        <taxon>Actinomycetota</taxon>
        <taxon>Actinomycetes</taxon>
        <taxon>Pseudonocardiales</taxon>
        <taxon>Pseudonocardiaceae</taxon>
        <taxon>Saccharopolyspora</taxon>
    </lineage>
</organism>
<reference evidence="3 4" key="1">
    <citation type="submission" date="2018-10" db="EMBL/GenBank/DDBJ databases">
        <title>Sequencing the genomes of 1000 actinobacteria strains.</title>
        <authorList>
            <person name="Klenk H.-P."/>
        </authorList>
    </citation>
    <scope>NUCLEOTIDE SEQUENCE [LARGE SCALE GENOMIC DNA]</scope>
    <source>
        <strain evidence="3 4">DSM 45119</strain>
    </source>
</reference>
<dbReference type="Proteomes" id="UP000270697">
    <property type="component" value="Unassembled WGS sequence"/>
</dbReference>